<proteinExistence type="predicted"/>
<gene>
    <name evidence="1" type="ORF">SCALOS_LOCUS10308</name>
</gene>
<dbReference type="Proteomes" id="UP000789860">
    <property type="component" value="Unassembled WGS sequence"/>
</dbReference>
<name>A0ACA9P7I6_9GLOM</name>
<reference evidence="1" key="1">
    <citation type="submission" date="2021-06" db="EMBL/GenBank/DDBJ databases">
        <authorList>
            <person name="Kallberg Y."/>
            <person name="Tangrot J."/>
            <person name="Rosling A."/>
        </authorList>
    </citation>
    <scope>NUCLEOTIDE SEQUENCE</scope>
    <source>
        <strain evidence="1">AU212A</strain>
    </source>
</reference>
<evidence type="ECO:0000313" key="2">
    <source>
        <dbReference type="Proteomes" id="UP000789860"/>
    </source>
</evidence>
<comment type="caution">
    <text evidence="1">The sequence shown here is derived from an EMBL/GenBank/DDBJ whole genome shotgun (WGS) entry which is preliminary data.</text>
</comment>
<organism evidence="1 2">
    <name type="scientific">Scutellospora calospora</name>
    <dbReference type="NCBI Taxonomy" id="85575"/>
    <lineage>
        <taxon>Eukaryota</taxon>
        <taxon>Fungi</taxon>
        <taxon>Fungi incertae sedis</taxon>
        <taxon>Mucoromycota</taxon>
        <taxon>Glomeromycotina</taxon>
        <taxon>Glomeromycetes</taxon>
        <taxon>Diversisporales</taxon>
        <taxon>Gigasporaceae</taxon>
        <taxon>Scutellospora</taxon>
    </lineage>
</organism>
<dbReference type="EMBL" id="CAJVPM010037518">
    <property type="protein sequence ID" value="CAG8695719.1"/>
    <property type="molecule type" value="Genomic_DNA"/>
</dbReference>
<accession>A0ACA9P7I6</accession>
<feature type="non-terminal residue" evidence="1">
    <location>
        <position position="89"/>
    </location>
</feature>
<sequence>MSLIESDDNYDSPVKSPTENLDMSHVESKNSTTTIDVVPEELRFMKESIEEQSAQIQIFEVECNNLIKELRNLQSQRIKLQNERTELNK</sequence>
<evidence type="ECO:0000313" key="1">
    <source>
        <dbReference type="EMBL" id="CAG8695719.1"/>
    </source>
</evidence>
<protein>
    <submittedName>
        <fullName evidence="1">9515_t:CDS:1</fullName>
    </submittedName>
</protein>
<keyword evidence="2" id="KW-1185">Reference proteome</keyword>